<dbReference type="GO" id="GO:0005634">
    <property type="term" value="C:nucleus"/>
    <property type="evidence" value="ECO:0007669"/>
    <property type="project" value="UniProtKB-UniRule"/>
</dbReference>
<proteinExistence type="predicted"/>
<dbReference type="Proteomes" id="UP000050741">
    <property type="component" value="Unassembled WGS sequence"/>
</dbReference>
<organism evidence="3 4">
    <name type="scientific">Globodera pallida</name>
    <name type="common">Potato cyst nematode worm</name>
    <name type="synonym">Heterodera pallida</name>
    <dbReference type="NCBI Taxonomy" id="36090"/>
    <lineage>
        <taxon>Eukaryota</taxon>
        <taxon>Metazoa</taxon>
        <taxon>Ecdysozoa</taxon>
        <taxon>Nematoda</taxon>
        <taxon>Chromadorea</taxon>
        <taxon>Rhabditida</taxon>
        <taxon>Tylenchina</taxon>
        <taxon>Tylenchomorpha</taxon>
        <taxon>Tylenchoidea</taxon>
        <taxon>Heteroderidae</taxon>
        <taxon>Heteroderinae</taxon>
        <taxon>Globodera</taxon>
    </lineage>
</organism>
<dbReference type="SUPFAM" id="SSF47095">
    <property type="entry name" value="HMG-box"/>
    <property type="match status" value="2"/>
</dbReference>
<dbReference type="InterPro" id="IPR036910">
    <property type="entry name" value="HMG_box_dom_sf"/>
</dbReference>
<reference evidence="3" key="1">
    <citation type="submission" date="2013-12" db="EMBL/GenBank/DDBJ databases">
        <authorList>
            <person name="Aslett M."/>
        </authorList>
    </citation>
    <scope>NUCLEOTIDE SEQUENCE [LARGE SCALE GENOMIC DNA]</scope>
    <source>
        <strain evidence="3">Lindley</strain>
    </source>
</reference>
<reference evidence="4" key="3">
    <citation type="submission" date="2016-06" db="UniProtKB">
        <authorList>
            <consortium name="WormBaseParasite"/>
        </authorList>
    </citation>
    <scope>IDENTIFICATION</scope>
</reference>
<feature type="domain" description="HMG box" evidence="2">
    <location>
        <begin position="89"/>
        <end position="158"/>
    </location>
</feature>
<dbReference type="GO" id="GO:0003677">
    <property type="term" value="F:DNA binding"/>
    <property type="evidence" value="ECO:0007669"/>
    <property type="project" value="UniProtKB-UniRule"/>
</dbReference>
<accession>A0A183CTH8</accession>
<dbReference type="WBParaSite" id="GPLIN_001618600">
    <property type="protein sequence ID" value="GPLIN_001618600"/>
    <property type="gene ID" value="GPLIN_001618600"/>
</dbReference>
<evidence type="ECO:0000256" key="1">
    <source>
        <dbReference type="PROSITE-ProRule" id="PRU00267"/>
    </source>
</evidence>
<keyword evidence="1" id="KW-0539">Nucleus</keyword>
<keyword evidence="3" id="KW-1185">Reference proteome</keyword>
<evidence type="ECO:0000313" key="3">
    <source>
        <dbReference type="Proteomes" id="UP000050741"/>
    </source>
</evidence>
<feature type="DNA-binding region" description="HMG box" evidence="1">
    <location>
        <begin position="89"/>
        <end position="158"/>
    </location>
</feature>
<evidence type="ECO:0000259" key="2">
    <source>
        <dbReference type="PROSITE" id="PS50118"/>
    </source>
</evidence>
<dbReference type="AlphaFoldDB" id="A0A183CTH8"/>
<dbReference type="Gene3D" id="1.10.30.10">
    <property type="entry name" value="High mobility group box domain"/>
    <property type="match status" value="2"/>
</dbReference>
<protein>
    <submittedName>
        <fullName evidence="4">HMG box domain-containing protein</fullName>
    </submittedName>
</protein>
<keyword evidence="1" id="KW-0238">DNA-binding</keyword>
<dbReference type="InterPro" id="IPR009071">
    <property type="entry name" value="HMG_box_dom"/>
</dbReference>
<name>A0A183CTH8_GLOPA</name>
<evidence type="ECO:0000313" key="4">
    <source>
        <dbReference type="WBParaSite" id="GPLIN_001618600"/>
    </source>
</evidence>
<dbReference type="PROSITE" id="PS50118">
    <property type="entry name" value="HMG_BOX_2"/>
    <property type="match status" value="1"/>
</dbReference>
<sequence>IPARLPSGYNAPKPFALFTKDQMTGQIGGPKLLKIGSINWKSLSEDEKQNYSERAKKIGAELRDNFEKLTDGQKKDLWDKHVEKMNNRMKKKLHKFYAETNQRFEKQAEPIKTLAKVNKFVAETAQQWRQMTDAEKRPYVDQVQDKSAAYHKKMAEWKQKYSNEIWAWKEVKAA</sequence>
<reference evidence="3" key="2">
    <citation type="submission" date="2014-05" db="EMBL/GenBank/DDBJ databases">
        <title>The genome and life-stage specific transcriptomes of Globodera pallida elucidate key aspects of plant parasitism by a cyst nematode.</title>
        <authorList>
            <person name="Cotton J.A."/>
            <person name="Lilley C.J."/>
            <person name="Jones L.M."/>
            <person name="Kikuchi T."/>
            <person name="Reid A.J."/>
            <person name="Thorpe P."/>
            <person name="Tsai I.J."/>
            <person name="Beasley H."/>
            <person name="Blok V."/>
            <person name="Cock P.J.A."/>
            <person name="Van den Akker S.E."/>
            <person name="Holroyd N."/>
            <person name="Hunt M."/>
            <person name="Mantelin S."/>
            <person name="Naghra H."/>
            <person name="Pain A."/>
            <person name="Palomares-Rius J.E."/>
            <person name="Zarowiecki M."/>
            <person name="Berriman M."/>
            <person name="Jones J.T."/>
            <person name="Urwin P.E."/>
        </authorList>
    </citation>
    <scope>NUCLEOTIDE SEQUENCE [LARGE SCALE GENOMIC DNA]</scope>
    <source>
        <strain evidence="3">Lindley</strain>
    </source>
</reference>